<name>A0A9Q3CCW7_9BASI</name>
<evidence type="ECO:0000313" key="2">
    <source>
        <dbReference type="EMBL" id="MBW0482746.1"/>
    </source>
</evidence>
<reference evidence="2" key="1">
    <citation type="submission" date="2021-03" db="EMBL/GenBank/DDBJ databases">
        <title>Draft genome sequence of rust myrtle Austropuccinia psidii MF-1, a brazilian biotype.</title>
        <authorList>
            <person name="Quecine M.C."/>
            <person name="Pachon D.M.R."/>
            <person name="Bonatelli M.L."/>
            <person name="Correr F.H."/>
            <person name="Franceschini L.M."/>
            <person name="Leite T.F."/>
            <person name="Margarido G.R.A."/>
            <person name="Almeida C.A."/>
            <person name="Ferrarezi J.A."/>
            <person name="Labate C.A."/>
        </authorList>
    </citation>
    <scope>NUCLEOTIDE SEQUENCE</scope>
    <source>
        <strain evidence="2">MF-1</strain>
    </source>
</reference>
<dbReference type="Proteomes" id="UP000765509">
    <property type="component" value="Unassembled WGS sequence"/>
</dbReference>
<feature type="compositionally biased region" description="Acidic residues" evidence="1">
    <location>
        <begin position="490"/>
        <end position="506"/>
    </location>
</feature>
<feature type="compositionally biased region" description="Acidic residues" evidence="1">
    <location>
        <begin position="516"/>
        <end position="540"/>
    </location>
</feature>
<organism evidence="2 3">
    <name type="scientific">Austropuccinia psidii MF-1</name>
    <dbReference type="NCBI Taxonomy" id="1389203"/>
    <lineage>
        <taxon>Eukaryota</taxon>
        <taxon>Fungi</taxon>
        <taxon>Dikarya</taxon>
        <taxon>Basidiomycota</taxon>
        <taxon>Pucciniomycotina</taxon>
        <taxon>Pucciniomycetes</taxon>
        <taxon>Pucciniales</taxon>
        <taxon>Sphaerophragmiaceae</taxon>
        <taxon>Austropuccinia</taxon>
    </lineage>
</organism>
<dbReference type="OrthoDB" id="2505972at2759"/>
<feature type="compositionally biased region" description="Polar residues" evidence="1">
    <location>
        <begin position="108"/>
        <end position="121"/>
    </location>
</feature>
<evidence type="ECO:0000256" key="1">
    <source>
        <dbReference type="SAM" id="MobiDB-lite"/>
    </source>
</evidence>
<gene>
    <name evidence="2" type="ORF">O181_022461</name>
</gene>
<feature type="region of interest" description="Disordered" evidence="1">
    <location>
        <begin position="60"/>
        <end position="126"/>
    </location>
</feature>
<evidence type="ECO:0000313" key="3">
    <source>
        <dbReference type="Proteomes" id="UP000765509"/>
    </source>
</evidence>
<feature type="compositionally biased region" description="Basic residues" evidence="1">
    <location>
        <begin position="85"/>
        <end position="97"/>
    </location>
</feature>
<dbReference type="AlphaFoldDB" id="A0A9Q3CCW7"/>
<keyword evidence="3" id="KW-1185">Reference proteome</keyword>
<comment type="caution">
    <text evidence="2">The sequence shown here is derived from an EMBL/GenBank/DDBJ whole genome shotgun (WGS) entry which is preliminary data.</text>
</comment>
<dbReference type="EMBL" id="AVOT02006913">
    <property type="protein sequence ID" value="MBW0482746.1"/>
    <property type="molecule type" value="Genomic_DNA"/>
</dbReference>
<protein>
    <submittedName>
        <fullName evidence="2">Uncharacterized protein</fullName>
    </submittedName>
</protein>
<proteinExistence type="predicted"/>
<accession>A0A9Q3CCW7</accession>
<sequence>MSFQDHSTHSRIINQNSQPDISQILQTQNQFIIDLKNQLQRRDQEVETLLAKVENLQVKVSQTSKKSNRKKATLEQNYHETSASKAKKIQSPSKKKLTSGSKRPAFTPSKTNKTRPNQLNMKDTPEGFKPTKNAFYAHIRIIWGLIYEKSVPIAPDPALLKEFNNCFDDVDEIQQVTNSSTAVALIPQADVIKLRGTKPGRKKVGRAIINFQEFFILYTKALLAKLGIRQWAPSLDEPIDTLYNEACRISAIKTFRQVSVSGAYQFMNINLRFLNNLMLLEATYNHFVHYLQAKIYKREMNASGSYLKDLEKGAISKNRQRLCKTRYKFGVAKNFPKWYLKVLAEIDSHSDDEFDEKAKGYIIKILPYRSKNATTFMRRVDEEIEKASRNKRGKSQKHQRIISETAPATTFGRPPNGLPIDFFDHQWFNNCSPAQKTIHANTMKVAFLPDSSQSIGGIQHPDEKLSDKKFSEKYWDQLTKKYDLSHEIPADEDDDESNSDYEDIESESSSNIDIVLNEENEDEDEEDKNSNLDEDEEMADESQPVAYISNAGYSFDLENWQ</sequence>
<feature type="region of interest" description="Disordered" evidence="1">
    <location>
        <begin position="485"/>
        <end position="561"/>
    </location>
</feature>